<feature type="domain" description="ENTH" evidence="6">
    <location>
        <begin position="3"/>
        <end position="136"/>
    </location>
</feature>
<sequence length="491" mass="54326">MTSHKISFVSKIGIILKATSDDESPTPGYLYKEINDISFESIGYCESLVEFLEDRLRSKSCHVKFKVLKVMKHLTENGSREFQLCLRKRSDVIKECTKFGGPPHPMHGNIPYLMVRKIAKELCEILYSMEQPGARLQADSIGLDKPPEPKYGGLGPVHTGRSNQGFGNTPPQPKTLGETIWDGIEKLGAKMSEKPSDRQAAMLAKLDLSSSTINYRPPVVIAGNEEPMFDSPVSEESRNTSFTSSRKQVKKHQPGRAGGGWGDDDEDDHEEVDNENNNDNGSRQLSFETDSLADQVNRPQGEDIQADWKEESELVTDVLKQGSTGKECVFLSPSTISEFVTKCCTLSCDKVVEILAQKLINQDASVVLRSLQLLEGIIYNNEELVAIDHLTSMCKEALISCFLNSDAKHQTSTPGDSSAHIHLLLNEQQKTEPEREKSWLPSAVQVKSAKVILILQQLSSQKEIIAPSRFKNCLFSSSPPSDLNGELAASS</sequence>
<feature type="region of interest" description="Disordered" evidence="5">
    <location>
        <begin position="225"/>
        <end position="285"/>
    </location>
</feature>
<dbReference type="InterPro" id="IPR013809">
    <property type="entry name" value="ENTH"/>
</dbReference>
<evidence type="ECO:0000259" key="6">
    <source>
        <dbReference type="PROSITE" id="PS50942"/>
    </source>
</evidence>
<protein>
    <recommendedName>
        <fullName evidence="6">ENTH domain-containing protein</fullName>
    </recommendedName>
</protein>
<evidence type="ECO:0000256" key="2">
    <source>
        <dbReference type="ARBA" id="ARBA00004601"/>
    </source>
</evidence>
<dbReference type="InterPro" id="IPR008942">
    <property type="entry name" value="ENTH_VHS"/>
</dbReference>
<organism evidence="7">
    <name type="scientific">Arion vulgaris</name>
    <dbReference type="NCBI Taxonomy" id="1028688"/>
    <lineage>
        <taxon>Eukaryota</taxon>
        <taxon>Metazoa</taxon>
        <taxon>Spiralia</taxon>
        <taxon>Lophotrochozoa</taxon>
        <taxon>Mollusca</taxon>
        <taxon>Gastropoda</taxon>
        <taxon>Heterobranchia</taxon>
        <taxon>Euthyneura</taxon>
        <taxon>Panpulmonata</taxon>
        <taxon>Eupulmonata</taxon>
        <taxon>Stylommatophora</taxon>
        <taxon>Helicina</taxon>
        <taxon>Arionoidea</taxon>
        <taxon>Arionidae</taxon>
        <taxon>Arion</taxon>
    </lineage>
</organism>
<name>A0A0B6ZRF0_9EUPU</name>
<keyword evidence="4" id="KW-0968">Cytoplasmic vesicle</keyword>
<gene>
    <name evidence="7" type="primary">ORF76182</name>
</gene>
<dbReference type="PANTHER" id="PTHR21514">
    <property type="entry name" value="AP-4 COMPLEX ACCESSORY SUBUNIT TEPSIN"/>
    <property type="match status" value="1"/>
</dbReference>
<evidence type="ECO:0000313" key="7">
    <source>
        <dbReference type="EMBL" id="CEK70922.1"/>
    </source>
</evidence>
<evidence type="ECO:0000256" key="5">
    <source>
        <dbReference type="SAM" id="MobiDB-lite"/>
    </source>
</evidence>
<dbReference type="Gene3D" id="1.25.40.90">
    <property type="match status" value="1"/>
</dbReference>
<dbReference type="PANTHER" id="PTHR21514:SF0">
    <property type="entry name" value="AP-4 COMPLEX ACCESSORY SUBUNIT TEPSIN"/>
    <property type="match status" value="1"/>
</dbReference>
<dbReference type="PROSITE" id="PS50942">
    <property type="entry name" value="ENTH"/>
    <property type="match status" value="1"/>
</dbReference>
<feature type="region of interest" description="Disordered" evidence="5">
    <location>
        <begin position="157"/>
        <end position="177"/>
    </location>
</feature>
<dbReference type="GO" id="GO:0032588">
    <property type="term" value="C:trans-Golgi network membrane"/>
    <property type="evidence" value="ECO:0007669"/>
    <property type="project" value="TreeGrafter"/>
</dbReference>
<dbReference type="Pfam" id="PF25827">
    <property type="entry name" value="TVHS-like"/>
    <property type="match status" value="1"/>
</dbReference>
<reference evidence="7" key="1">
    <citation type="submission" date="2014-12" db="EMBL/GenBank/DDBJ databases">
        <title>Insight into the proteome of Arion vulgaris.</title>
        <authorList>
            <person name="Aradska J."/>
            <person name="Bulat T."/>
            <person name="Smidak R."/>
            <person name="Sarate P."/>
            <person name="Gangsoo J."/>
            <person name="Sialana F."/>
            <person name="Bilban M."/>
            <person name="Lubec G."/>
        </authorList>
    </citation>
    <scope>NUCLEOTIDE SEQUENCE</scope>
    <source>
        <tissue evidence="7">Skin</tissue>
    </source>
</reference>
<feature type="compositionally biased region" description="Acidic residues" evidence="5">
    <location>
        <begin position="262"/>
        <end position="276"/>
    </location>
</feature>
<feature type="compositionally biased region" description="Polar residues" evidence="5">
    <location>
        <begin position="160"/>
        <end position="169"/>
    </location>
</feature>
<keyword evidence="3" id="KW-0333">Golgi apparatus</keyword>
<dbReference type="CDD" id="cd03572">
    <property type="entry name" value="ENTH_like_Tepsin"/>
    <property type="match status" value="1"/>
</dbReference>
<dbReference type="InterPro" id="IPR035802">
    <property type="entry name" value="ENTH/VHS_tepsin"/>
</dbReference>
<dbReference type="AlphaFoldDB" id="A0A0B6ZRF0"/>
<dbReference type="InterPro" id="IPR039273">
    <property type="entry name" value="TEPSIN"/>
</dbReference>
<dbReference type="GO" id="GO:0031410">
    <property type="term" value="C:cytoplasmic vesicle"/>
    <property type="evidence" value="ECO:0007669"/>
    <property type="project" value="UniProtKB-SubCell"/>
</dbReference>
<comment type="subcellular location">
    <subcellularLocation>
        <location evidence="1">Cytoplasmic vesicle</location>
    </subcellularLocation>
    <subcellularLocation>
        <location evidence="2">Golgi apparatus</location>
        <location evidence="2">trans-Golgi network</location>
    </subcellularLocation>
</comment>
<evidence type="ECO:0000256" key="3">
    <source>
        <dbReference type="ARBA" id="ARBA00023034"/>
    </source>
</evidence>
<evidence type="ECO:0000256" key="1">
    <source>
        <dbReference type="ARBA" id="ARBA00004541"/>
    </source>
</evidence>
<proteinExistence type="predicted"/>
<dbReference type="SUPFAM" id="SSF48464">
    <property type="entry name" value="ENTH/VHS domain"/>
    <property type="match status" value="1"/>
</dbReference>
<accession>A0A0B6ZRF0</accession>
<dbReference type="InterPro" id="IPR058028">
    <property type="entry name" value="Tepsin_VHS/ENTH-like"/>
</dbReference>
<dbReference type="Pfam" id="PF01417">
    <property type="entry name" value="ENTH"/>
    <property type="match status" value="1"/>
</dbReference>
<dbReference type="EMBL" id="HACG01024057">
    <property type="protein sequence ID" value="CEK70922.1"/>
    <property type="molecule type" value="Transcribed_RNA"/>
</dbReference>
<evidence type="ECO:0000256" key="4">
    <source>
        <dbReference type="ARBA" id="ARBA00023329"/>
    </source>
</evidence>